<dbReference type="EMBL" id="JAQIZT010000006">
    <property type="protein sequence ID" value="KAJ6993628.1"/>
    <property type="molecule type" value="Genomic_DNA"/>
</dbReference>
<dbReference type="EMBL" id="JAQIZT010000006">
    <property type="protein sequence ID" value="KAJ6993622.1"/>
    <property type="molecule type" value="Genomic_DNA"/>
</dbReference>
<protein>
    <submittedName>
        <fullName evidence="4">Uncharacterized protein</fullName>
    </submittedName>
</protein>
<evidence type="ECO:0000313" key="4">
    <source>
        <dbReference type="EMBL" id="KAJ6993628.1"/>
    </source>
</evidence>
<dbReference type="Proteomes" id="UP001164929">
    <property type="component" value="Chromosome 6"/>
</dbReference>
<keyword evidence="2" id="KW-0732">Signal</keyword>
<feature type="region of interest" description="Disordered" evidence="1">
    <location>
        <begin position="106"/>
        <end position="127"/>
    </location>
</feature>
<evidence type="ECO:0000256" key="1">
    <source>
        <dbReference type="SAM" id="MobiDB-lite"/>
    </source>
</evidence>
<feature type="chain" id="PRO_5042441636" evidence="2">
    <location>
        <begin position="17"/>
        <end position="151"/>
    </location>
</feature>
<evidence type="ECO:0000256" key="2">
    <source>
        <dbReference type="SAM" id="SignalP"/>
    </source>
</evidence>
<proteinExistence type="predicted"/>
<gene>
    <name evidence="3" type="ORF">NC653_016685</name>
    <name evidence="4" type="ORF">NC653_016688</name>
</gene>
<reference evidence="4" key="1">
    <citation type="journal article" date="2023" name="Mol. Ecol. Resour.">
        <title>Chromosome-level genome assembly of a triploid poplar Populus alba 'Berolinensis'.</title>
        <authorList>
            <person name="Chen S."/>
            <person name="Yu Y."/>
            <person name="Wang X."/>
            <person name="Wang S."/>
            <person name="Zhang T."/>
            <person name="Zhou Y."/>
            <person name="He R."/>
            <person name="Meng N."/>
            <person name="Wang Y."/>
            <person name="Liu W."/>
            <person name="Liu Z."/>
            <person name="Liu J."/>
            <person name="Guo Q."/>
            <person name="Huang H."/>
            <person name="Sederoff R.R."/>
            <person name="Wang G."/>
            <person name="Qu G."/>
            <person name="Chen S."/>
        </authorList>
    </citation>
    <scope>NUCLEOTIDE SEQUENCE</scope>
    <source>
        <strain evidence="4">SC-2020</strain>
    </source>
</reference>
<organism evidence="4 5">
    <name type="scientific">Populus alba x Populus x berolinensis</name>
    <dbReference type="NCBI Taxonomy" id="444605"/>
    <lineage>
        <taxon>Eukaryota</taxon>
        <taxon>Viridiplantae</taxon>
        <taxon>Streptophyta</taxon>
        <taxon>Embryophyta</taxon>
        <taxon>Tracheophyta</taxon>
        <taxon>Spermatophyta</taxon>
        <taxon>Magnoliopsida</taxon>
        <taxon>eudicotyledons</taxon>
        <taxon>Gunneridae</taxon>
        <taxon>Pentapetalae</taxon>
        <taxon>rosids</taxon>
        <taxon>fabids</taxon>
        <taxon>Malpighiales</taxon>
        <taxon>Salicaceae</taxon>
        <taxon>Saliceae</taxon>
        <taxon>Populus</taxon>
    </lineage>
</organism>
<name>A0AAD6QNU0_9ROSI</name>
<accession>A0AAD6QNU0</accession>
<keyword evidence="5" id="KW-1185">Reference proteome</keyword>
<comment type="caution">
    <text evidence="4">The sequence shown here is derived from an EMBL/GenBank/DDBJ whole genome shotgun (WGS) entry which is preliminary data.</text>
</comment>
<feature type="signal peptide" evidence="2">
    <location>
        <begin position="1"/>
        <end position="16"/>
    </location>
</feature>
<evidence type="ECO:0000313" key="5">
    <source>
        <dbReference type="Proteomes" id="UP001164929"/>
    </source>
</evidence>
<evidence type="ECO:0000313" key="3">
    <source>
        <dbReference type="EMBL" id="KAJ6993622.1"/>
    </source>
</evidence>
<sequence length="151" mass="16307">MVVFAGLLGISSTASGIGSSATTSKAPFPISSLALFNSFEAFLLSLYVEQQALQPTQHRLLCSRSSMMELDSASITSTLCSHPLTWLVQFCFSRCRTHKVGENLEPRRSKNTEISKPSLPELSTRSSDLGKDLGKACYAEGKINAGYALNP</sequence>
<dbReference type="AlphaFoldDB" id="A0AAD6QNU0"/>